<evidence type="ECO:0000313" key="1">
    <source>
        <dbReference type="EMBL" id="MBB5939550.1"/>
    </source>
</evidence>
<organism evidence="1 2">
    <name type="scientific">Streptomyces zagrosensis</name>
    <dbReference type="NCBI Taxonomy" id="1042984"/>
    <lineage>
        <taxon>Bacteria</taxon>
        <taxon>Bacillati</taxon>
        <taxon>Actinomycetota</taxon>
        <taxon>Actinomycetes</taxon>
        <taxon>Kitasatosporales</taxon>
        <taxon>Streptomycetaceae</taxon>
        <taxon>Streptomyces</taxon>
    </lineage>
</organism>
<protein>
    <submittedName>
        <fullName evidence="1">Uncharacterized protein</fullName>
    </submittedName>
</protein>
<name>A0A7W9QFY1_9ACTN</name>
<dbReference type="EMBL" id="JACHJL010000024">
    <property type="protein sequence ID" value="MBB5939550.1"/>
    <property type="molecule type" value="Genomic_DNA"/>
</dbReference>
<dbReference type="AlphaFoldDB" id="A0A7W9QFY1"/>
<evidence type="ECO:0000313" key="2">
    <source>
        <dbReference type="Proteomes" id="UP000588098"/>
    </source>
</evidence>
<proteinExistence type="predicted"/>
<dbReference type="RefSeq" id="WP_312867123.1">
    <property type="nucleotide sequence ID" value="NZ_JACHJL010000024.1"/>
</dbReference>
<reference evidence="1 2" key="1">
    <citation type="submission" date="2020-08" db="EMBL/GenBank/DDBJ databases">
        <title>Genomic Encyclopedia of Type Strains, Phase III (KMG-III): the genomes of soil and plant-associated and newly described type strains.</title>
        <authorList>
            <person name="Whitman W."/>
        </authorList>
    </citation>
    <scope>NUCLEOTIDE SEQUENCE [LARGE SCALE GENOMIC DNA]</scope>
    <source>
        <strain evidence="1 2">CECT 8305</strain>
    </source>
</reference>
<comment type="caution">
    <text evidence="1">The sequence shown here is derived from an EMBL/GenBank/DDBJ whole genome shotgun (WGS) entry which is preliminary data.</text>
</comment>
<gene>
    <name evidence="1" type="ORF">FHS42_006644</name>
</gene>
<sequence>MGGEGARVAGAVAALGDGSLDEHPEINSATAAMTMPGVRNKRHVSIVGPSVVRGVPARRLRTLGVGEYRGVYGEFPLADPYG</sequence>
<accession>A0A7W9QFY1</accession>
<keyword evidence="2" id="KW-1185">Reference proteome</keyword>
<dbReference type="Proteomes" id="UP000588098">
    <property type="component" value="Unassembled WGS sequence"/>
</dbReference>